<reference evidence="2 3" key="1">
    <citation type="journal article" date="2019" name="Int. J. Syst. Evol. Microbiol.">
        <title>The Global Catalogue of Microorganisms (GCM) 10K type strain sequencing project: providing services to taxonomists for standard genome sequencing and annotation.</title>
        <authorList>
            <consortium name="The Broad Institute Genomics Platform"/>
            <consortium name="The Broad Institute Genome Sequencing Center for Infectious Disease"/>
            <person name="Wu L."/>
            <person name="Ma J."/>
        </authorList>
    </citation>
    <scope>NUCLEOTIDE SEQUENCE [LARGE SCALE GENOMIC DNA]</scope>
    <source>
        <strain evidence="2 3">JCM 12696</strain>
    </source>
</reference>
<sequence length="74" mass="8394">MADGPYGSGAQFHQQGQHVYGPQYNADEIRINQADPQAIADGMAWDRQRRQAQQDALRQRDMRAYTAAEQNAMK</sequence>
<evidence type="ECO:0000313" key="2">
    <source>
        <dbReference type="EMBL" id="GAA1170586.1"/>
    </source>
</evidence>
<protein>
    <submittedName>
        <fullName evidence="2">Uncharacterized protein</fullName>
    </submittedName>
</protein>
<accession>A0ABN1UUH6</accession>
<feature type="region of interest" description="Disordered" evidence="1">
    <location>
        <begin position="1"/>
        <end position="24"/>
    </location>
</feature>
<organism evidence="2 3">
    <name type="scientific">Streptomyces hebeiensis</name>
    <dbReference type="NCBI Taxonomy" id="229486"/>
    <lineage>
        <taxon>Bacteria</taxon>
        <taxon>Bacillati</taxon>
        <taxon>Actinomycetota</taxon>
        <taxon>Actinomycetes</taxon>
        <taxon>Kitasatosporales</taxon>
        <taxon>Streptomycetaceae</taxon>
        <taxon>Streptomyces</taxon>
    </lineage>
</organism>
<proteinExistence type="predicted"/>
<gene>
    <name evidence="2" type="ORF">GCM10009654_29750</name>
</gene>
<dbReference type="EMBL" id="BAAAKV010000024">
    <property type="protein sequence ID" value="GAA1170586.1"/>
    <property type="molecule type" value="Genomic_DNA"/>
</dbReference>
<name>A0ABN1UUH6_9ACTN</name>
<dbReference type="Proteomes" id="UP001501371">
    <property type="component" value="Unassembled WGS sequence"/>
</dbReference>
<keyword evidence="3" id="KW-1185">Reference proteome</keyword>
<evidence type="ECO:0000256" key="1">
    <source>
        <dbReference type="SAM" id="MobiDB-lite"/>
    </source>
</evidence>
<feature type="region of interest" description="Disordered" evidence="1">
    <location>
        <begin position="47"/>
        <end position="74"/>
    </location>
</feature>
<comment type="caution">
    <text evidence="2">The sequence shown here is derived from an EMBL/GenBank/DDBJ whole genome shotgun (WGS) entry which is preliminary data.</text>
</comment>
<evidence type="ECO:0000313" key="3">
    <source>
        <dbReference type="Proteomes" id="UP001501371"/>
    </source>
</evidence>